<evidence type="ECO:0000313" key="2">
    <source>
        <dbReference type="Proteomes" id="UP000282460"/>
    </source>
</evidence>
<dbReference type="Proteomes" id="UP000282460">
    <property type="component" value="Unassembled WGS sequence"/>
</dbReference>
<organism evidence="1 2">
    <name type="scientific">Mycetocola zhadangensis</name>
    <dbReference type="NCBI Taxonomy" id="1164595"/>
    <lineage>
        <taxon>Bacteria</taxon>
        <taxon>Bacillati</taxon>
        <taxon>Actinomycetota</taxon>
        <taxon>Actinomycetes</taxon>
        <taxon>Micrococcales</taxon>
        <taxon>Microbacteriaceae</taxon>
        <taxon>Mycetocola</taxon>
    </lineage>
</organism>
<accession>A0A3L7J9M4</accession>
<evidence type="ECO:0000313" key="1">
    <source>
        <dbReference type="EMBL" id="RLQ86161.1"/>
    </source>
</evidence>
<reference evidence="1 2" key="1">
    <citation type="submission" date="2018-10" db="EMBL/GenBank/DDBJ databases">
        <authorList>
            <person name="Li J."/>
        </authorList>
    </citation>
    <scope>NUCLEOTIDE SEQUENCE [LARGE SCALE GENOMIC DNA]</scope>
    <source>
        <strain evidence="1 2">ZD1-4</strain>
    </source>
</reference>
<dbReference type="EMBL" id="RCWJ01000001">
    <property type="protein sequence ID" value="RLQ86161.1"/>
    <property type="molecule type" value="Genomic_DNA"/>
</dbReference>
<keyword evidence="2" id="KW-1185">Reference proteome</keyword>
<sequence>MEFVTLSFLSRMRQRPVASHGQDTSYSPPAEGCDLLGTGVDHLRAYLRTQPTRLETLEELCAPIGEHLRTALDEPQRTSSRSVFSHSLAAVAAGQPVLWEALLQDLLDATSGGPGLTVTPLLVLMSRAISNVLYDSDDNGLFFAASEARTTANRLVDELPTLLPAITIFVTSSRDAIGLRAARMGLDSVLLHRRIPNISAEDILALHRMGPLGREQLADPDTANALRAMAPFRTLSAWASDISAARDWPLGDDPGTPSSVVVSIRVPVTSLWFAPRSHDREFLISPEGVVLDHVEVLHRV</sequence>
<comment type="caution">
    <text evidence="1">The sequence shown here is derived from an EMBL/GenBank/DDBJ whole genome shotgun (WGS) entry which is preliminary data.</text>
</comment>
<dbReference type="AlphaFoldDB" id="A0A3L7J9M4"/>
<name>A0A3L7J9M4_9MICO</name>
<protein>
    <submittedName>
        <fullName evidence="1">Uncharacterized protein</fullName>
    </submittedName>
</protein>
<proteinExistence type="predicted"/>
<gene>
    <name evidence="1" type="ORF">D9V28_04825</name>
</gene>